<dbReference type="Proteomes" id="UP000887576">
    <property type="component" value="Unplaced"/>
</dbReference>
<sequence length="133" mass="15390">MAKILLFLIFVLFGAEADWYCGMKHVLKPQTEQLFVNTCGTQKSAAINRICFAHDFCYRAWPMVPRTACDDFFCKEVAQIADSDALCSDLAVFSCRVVKTFGWLFYNETKVDLDDYFDPDSGDFENLMFKWEK</sequence>
<reference evidence="2" key="1">
    <citation type="submission" date="2022-11" db="UniProtKB">
        <authorList>
            <consortium name="WormBaseParasite"/>
        </authorList>
    </citation>
    <scope>IDENTIFICATION</scope>
</reference>
<evidence type="ECO:0000313" key="2">
    <source>
        <dbReference type="WBParaSite" id="JU765_v2.g10368.t1"/>
    </source>
</evidence>
<dbReference type="WBParaSite" id="JU765_v2.g10368.t1">
    <property type="protein sequence ID" value="JU765_v2.g10368.t1"/>
    <property type="gene ID" value="JU765_v2.g10368"/>
</dbReference>
<organism evidence="1 2">
    <name type="scientific">Panagrolaimus sp. JU765</name>
    <dbReference type="NCBI Taxonomy" id="591449"/>
    <lineage>
        <taxon>Eukaryota</taxon>
        <taxon>Metazoa</taxon>
        <taxon>Ecdysozoa</taxon>
        <taxon>Nematoda</taxon>
        <taxon>Chromadorea</taxon>
        <taxon>Rhabditida</taxon>
        <taxon>Tylenchina</taxon>
        <taxon>Panagrolaimomorpha</taxon>
        <taxon>Panagrolaimoidea</taxon>
        <taxon>Panagrolaimidae</taxon>
        <taxon>Panagrolaimus</taxon>
    </lineage>
</organism>
<evidence type="ECO:0000313" key="1">
    <source>
        <dbReference type="Proteomes" id="UP000887576"/>
    </source>
</evidence>
<accession>A0AC34PVF2</accession>
<proteinExistence type="predicted"/>
<protein>
    <submittedName>
        <fullName evidence="2">Uncharacterized protein</fullName>
    </submittedName>
</protein>
<name>A0AC34PVF2_9BILA</name>